<dbReference type="AlphaFoldDB" id="A0A6A6H5X7"/>
<proteinExistence type="predicted"/>
<protein>
    <submittedName>
        <fullName evidence="1">Uncharacterized protein</fullName>
    </submittedName>
</protein>
<organism evidence="1 2">
    <name type="scientific">Viridothelium virens</name>
    <name type="common">Speckled blister lichen</name>
    <name type="synonym">Trypethelium virens</name>
    <dbReference type="NCBI Taxonomy" id="1048519"/>
    <lineage>
        <taxon>Eukaryota</taxon>
        <taxon>Fungi</taxon>
        <taxon>Dikarya</taxon>
        <taxon>Ascomycota</taxon>
        <taxon>Pezizomycotina</taxon>
        <taxon>Dothideomycetes</taxon>
        <taxon>Dothideomycetes incertae sedis</taxon>
        <taxon>Trypetheliales</taxon>
        <taxon>Trypetheliaceae</taxon>
        <taxon>Viridothelium</taxon>
    </lineage>
</organism>
<sequence length="88" mass="9418">MRAVLVVIPTGPGLLHGEPDDLHAMLLIHTVVSSDGNLRPCVYGCLQIRLRTTCSQSTSSLKLITVSGLEAAFVAAKWLGSFLQARKS</sequence>
<evidence type="ECO:0000313" key="2">
    <source>
        <dbReference type="Proteomes" id="UP000800092"/>
    </source>
</evidence>
<dbReference type="Proteomes" id="UP000800092">
    <property type="component" value="Unassembled WGS sequence"/>
</dbReference>
<evidence type="ECO:0000313" key="1">
    <source>
        <dbReference type="EMBL" id="KAF2232943.1"/>
    </source>
</evidence>
<name>A0A6A6H5X7_VIRVR</name>
<accession>A0A6A6H5X7</accession>
<gene>
    <name evidence="1" type="ORF">EV356DRAFT_234100</name>
</gene>
<dbReference type="EMBL" id="ML991811">
    <property type="protein sequence ID" value="KAF2232943.1"/>
    <property type="molecule type" value="Genomic_DNA"/>
</dbReference>
<keyword evidence="2" id="KW-1185">Reference proteome</keyword>
<reference evidence="1" key="1">
    <citation type="journal article" date="2020" name="Stud. Mycol.">
        <title>101 Dothideomycetes genomes: a test case for predicting lifestyles and emergence of pathogens.</title>
        <authorList>
            <person name="Haridas S."/>
            <person name="Albert R."/>
            <person name="Binder M."/>
            <person name="Bloem J."/>
            <person name="Labutti K."/>
            <person name="Salamov A."/>
            <person name="Andreopoulos B."/>
            <person name="Baker S."/>
            <person name="Barry K."/>
            <person name="Bills G."/>
            <person name="Bluhm B."/>
            <person name="Cannon C."/>
            <person name="Castanera R."/>
            <person name="Culley D."/>
            <person name="Daum C."/>
            <person name="Ezra D."/>
            <person name="Gonzalez J."/>
            <person name="Henrissat B."/>
            <person name="Kuo A."/>
            <person name="Liang C."/>
            <person name="Lipzen A."/>
            <person name="Lutzoni F."/>
            <person name="Magnuson J."/>
            <person name="Mondo S."/>
            <person name="Nolan M."/>
            <person name="Ohm R."/>
            <person name="Pangilinan J."/>
            <person name="Park H.-J."/>
            <person name="Ramirez L."/>
            <person name="Alfaro M."/>
            <person name="Sun H."/>
            <person name="Tritt A."/>
            <person name="Yoshinaga Y."/>
            <person name="Zwiers L.-H."/>
            <person name="Turgeon B."/>
            <person name="Goodwin S."/>
            <person name="Spatafora J."/>
            <person name="Crous P."/>
            <person name="Grigoriev I."/>
        </authorList>
    </citation>
    <scope>NUCLEOTIDE SEQUENCE</scope>
    <source>
        <strain evidence="1">Tuck. ex Michener</strain>
    </source>
</reference>